<keyword evidence="9" id="KW-0378">Hydrolase</keyword>
<dbReference type="EC" id="2.1.1.-" evidence="9"/>
<dbReference type="PANTHER" id="PTHR30487">
    <property type="entry name" value="TYPE 4 PREPILIN-LIKE PROTEINS LEADER PEPTIDE-PROCESSING ENZYME"/>
    <property type="match status" value="1"/>
</dbReference>
<feature type="domain" description="Prepilin peptidase A24 N-terminal" evidence="12">
    <location>
        <begin position="16"/>
        <end position="98"/>
    </location>
</feature>
<dbReference type="PANTHER" id="PTHR30487:SF0">
    <property type="entry name" value="PREPILIN LEADER PEPTIDASE_N-METHYLTRANSFERASE-RELATED"/>
    <property type="match status" value="1"/>
</dbReference>
<keyword evidence="9" id="KW-0808">Transferase</keyword>
<evidence type="ECO:0000256" key="9">
    <source>
        <dbReference type="RuleBase" id="RU003794"/>
    </source>
</evidence>
<evidence type="ECO:0000256" key="5">
    <source>
        <dbReference type="ARBA" id="ARBA00022692"/>
    </source>
</evidence>
<dbReference type="OrthoDB" id="9789291at2"/>
<keyword evidence="3" id="KW-1003">Cell membrane</keyword>
<name>A0A1E5L283_9FIRM</name>
<keyword evidence="9" id="KW-0511">Multifunctional enzyme</keyword>
<dbReference type="GO" id="GO:0006465">
    <property type="term" value="P:signal peptide processing"/>
    <property type="evidence" value="ECO:0007669"/>
    <property type="project" value="TreeGrafter"/>
</dbReference>
<feature type="transmembrane region" description="Helical" evidence="10">
    <location>
        <begin position="105"/>
        <end position="123"/>
    </location>
</feature>
<feature type="transmembrane region" description="Helical" evidence="10">
    <location>
        <begin position="184"/>
        <end position="217"/>
    </location>
</feature>
<dbReference type="GO" id="GO:0032259">
    <property type="term" value="P:methylation"/>
    <property type="evidence" value="ECO:0007669"/>
    <property type="project" value="UniProtKB-KW"/>
</dbReference>
<evidence type="ECO:0000256" key="3">
    <source>
        <dbReference type="ARBA" id="ARBA00022475"/>
    </source>
</evidence>
<dbReference type="Pfam" id="PF06750">
    <property type="entry name" value="A24_N_bact"/>
    <property type="match status" value="1"/>
</dbReference>
<dbReference type="Pfam" id="PF01478">
    <property type="entry name" value="Peptidase_A24"/>
    <property type="match status" value="1"/>
</dbReference>
<evidence type="ECO:0000313" key="14">
    <source>
        <dbReference type="Proteomes" id="UP000095255"/>
    </source>
</evidence>
<keyword evidence="6 10" id="KW-1133">Transmembrane helix</keyword>
<dbReference type="RefSeq" id="WP_069703453.1">
    <property type="nucleotide sequence ID" value="NZ_MJAT01000040.1"/>
</dbReference>
<keyword evidence="9" id="KW-0489">Methyltransferase</keyword>
<comment type="catalytic activity">
    <reaction evidence="9">
        <text>Typically cleaves a -Gly-|-Phe- bond to release an N-terminal, basic peptide of 5-8 residues from type IV prepilin, and then N-methylates the new N-terminal amino group, the methyl donor being S-adenosyl-L-methionine.</text>
        <dbReference type="EC" id="3.4.23.43"/>
    </reaction>
</comment>
<evidence type="ECO:0000256" key="4">
    <source>
        <dbReference type="ARBA" id="ARBA00022519"/>
    </source>
</evidence>
<dbReference type="AlphaFoldDB" id="A0A1E5L283"/>
<comment type="caution">
    <text evidence="13">The sequence shown here is derived from an EMBL/GenBank/DDBJ whole genome shotgun (WGS) entry which is preliminary data.</text>
</comment>
<dbReference type="GO" id="GO:0008168">
    <property type="term" value="F:methyltransferase activity"/>
    <property type="evidence" value="ECO:0007669"/>
    <property type="project" value="UniProtKB-KW"/>
</dbReference>
<dbReference type="GO" id="GO:0004190">
    <property type="term" value="F:aspartic-type endopeptidase activity"/>
    <property type="evidence" value="ECO:0007669"/>
    <property type="project" value="UniProtKB-EC"/>
</dbReference>
<keyword evidence="14" id="KW-1185">Reference proteome</keyword>
<evidence type="ECO:0000259" key="12">
    <source>
        <dbReference type="Pfam" id="PF06750"/>
    </source>
</evidence>
<evidence type="ECO:0000256" key="7">
    <source>
        <dbReference type="ARBA" id="ARBA00023136"/>
    </source>
</evidence>
<comment type="similarity">
    <text evidence="2 8">Belongs to the peptidase A24 family.</text>
</comment>
<keyword evidence="4" id="KW-0997">Cell inner membrane</keyword>
<comment type="function">
    <text evidence="9">Plays an essential role in type IV pili and type II pseudopili formation by proteolytically removing the leader sequence from substrate proteins and subsequently monomethylating the alpha-amino group of the newly exposed N-terminal phenylalanine.</text>
</comment>
<dbReference type="InterPro" id="IPR000045">
    <property type="entry name" value="Prepilin_IV_endopep_pep"/>
</dbReference>
<sequence>MLEHIYTIIIFSYVFIIGAVIGSFLNVVIYRLPNEQSVIKPGSHCPNCKQTLKWYQLIPIFSYMLQRAKCPNCKIKISVQYPLIEALIGLLYILIYMIFGFTPLTLVYWILVPCFVAITIIDIRHYIIPDEINLLICITGIISSIAGITLPITDAILGSIFGGGILWILAFASRGGMGGGDIKFAFAIGLFTGWKLMFLMLFIASLLGLLYAVLLSFAKGFKRRRQIPFGPFLVAGAMIVLVWGNTILDYYFSLFL</sequence>
<dbReference type="EMBL" id="MJAT01000040">
    <property type="protein sequence ID" value="OEH84216.1"/>
    <property type="molecule type" value="Genomic_DNA"/>
</dbReference>
<dbReference type="InterPro" id="IPR014032">
    <property type="entry name" value="Peptidase_A24A_bac"/>
</dbReference>
<gene>
    <name evidence="13" type="ORF">BHU72_12495</name>
</gene>
<dbReference type="Proteomes" id="UP000095255">
    <property type="component" value="Unassembled WGS sequence"/>
</dbReference>
<dbReference type="PRINTS" id="PR00864">
    <property type="entry name" value="PREPILNPTASE"/>
</dbReference>
<evidence type="ECO:0000256" key="1">
    <source>
        <dbReference type="ARBA" id="ARBA00004429"/>
    </source>
</evidence>
<keyword evidence="5 9" id="KW-0812">Transmembrane</keyword>
<reference evidence="13 14" key="1">
    <citation type="submission" date="2016-09" db="EMBL/GenBank/DDBJ databases">
        <title>Desulfuribacillus arsenicus sp. nov., an obligately anaerobic, dissimilatory arsenic- and antimonate-reducing bacterium isolated from anoxic sediments.</title>
        <authorList>
            <person name="Abin C.A."/>
            <person name="Hollibaugh J.T."/>
        </authorList>
    </citation>
    <scope>NUCLEOTIDE SEQUENCE [LARGE SCALE GENOMIC DNA]</scope>
    <source>
        <strain evidence="13 14">MLFW-2</strain>
    </source>
</reference>
<dbReference type="GO" id="GO:0005886">
    <property type="term" value="C:plasma membrane"/>
    <property type="evidence" value="ECO:0007669"/>
    <property type="project" value="UniProtKB-SubCell"/>
</dbReference>
<protein>
    <recommendedName>
        <fullName evidence="9">Prepilin leader peptidase/N-methyltransferase</fullName>
        <ecNumber evidence="9">2.1.1.-</ecNumber>
        <ecNumber evidence="9">3.4.23.43</ecNumber>
    </recommendedName>
</protein>
<feature type="transmembrane region" description="Helical" evidence="10">
    <location>
        <begin position="6"/>
        <end position="30"/>
    </location>
</feature>
<proteinExistence type="inferred from homology"/>
<evidence type="ECO:0000256" key="8">
    <source>
        <dbReference type="RuleBase" id="RU003793"/>
    </source>
</evidence>
<dbReference type="InterPro" id="IPR010627">
    <property type="entry name" value="Prepilin_pept_A24_N"/>
</dbReference>
<organism evidence="13 14">
    <name type="scientific">Desulfuribacillus stibiiarsenatis</name>
    <dbReference type="NCBI Taxonomy" id="1390249"/>
    <lineage>
        <taxon>Bacteria</taxon>
        <taxon>Bacillati</taxon>
        <taxon>Bacillota</taxon>
        <taxon>Desulfuribacillia</taxon>
        <taxon>Desulfuribacillales</taxon>
        <taxon>Desulfuribacillaceae</taxon>
        <taxon>Desulfuribacillus</taxon>
    </lineage>
</organism>
<dbReference type="STRING" id="1390249.BHU72_12495"/>
<evidence type="ECO:0000259" key="11">
    <source>
        <dbReference type="Pfam" id="PF01478"/>
    </source>
</evidence>
<dbReference type="InterPro" id="IPR050882">
    <property type="entry name" value="Prepilin_peptidase/N-MTase"/>
</dbReference>
<feature type="transmembrane region" description="Helical" evidence="10">
    <location>
        <begin position="81"/>
        <end position="99"/>
    </location>
</feature>
<keyword evidence="7 10" id="KW-0472">Membrane</keyword>
<feature type="transmembrane region" description="Helical" evidence="10">
    <location>
        <begin position="229"/>
        <end position="252"/>
    </location>
</feature>
<dbReference type="EC" id="3.4.23.43" evidence="9"/>
<dbReference type="Gene3D" id="1.20.120.1220">
    <property type="match status" value="1"/>
</dbReference>
<evidence type="ECO:0000256" key="2">
    <source>
        <dbReference type="ARBA" id="ARBA00005801"/>
    </source>
</evidence>
<accession>A0A1E5L283</accession>
<feature type="domain" description="Prepilin type IV endopeptidase peptidase" evidence="11">
    <location>
        <begin position="109"/>
        <end position="213"/>
    </location>
</feature>
<evidence type="ECO:0000313" key="13">
    <source>
        <dbReference type="EMBL" id="OEH84216.1"/>
    </source>
</evidence>
<evidence type="ECO:0000256" key="10">
    <source>
        <dbReference type="SAM" id="Phobius"/>
    </source>
</evidence>
<feature type="transmembrane region" description="Helical" evidence="10">
    <location>
        <begin position="132"/>
        <end position="149"/>
    </location>
</feature>
<comment type="subcellular location">
    <subcellularLocation>
        <location evidence="1">Cell inner membrane</location>
        <topology evidence="1">Multi-pass membrane protein</topology>
    </subcellularLocation>
    <subcellularLocation>
        <location evidence="9">Cell membrane</location>
        <topology evidence="9">Multi-pass membrane protein</topology>
    </subcellularLocation>
</comment>
<evidence type="ECO:0000256" key="6">
    <source>
        <dbReference type="ARBA" id="ARBA00022989"/>
    </source>
</evidence>
<keyword evidence="9" id="KW-0645">Protease</keyword>